<proteinExistence type="predicted"/>
<feature type="region of interest" description="Disordered" evidence="4">
    <location>
        <begin position="162"/>
        <end position="375"/>
    </location>
</feature>
<sequence>MYGSYEDEYRYTEGRDLEVSVDRVLKDDDDDDDDDEKRDVRWFGGRLLAIGAVIVVLIAATTGVAVWLRQSKNQETNPSDMISAPISLSTLRQRNTVDDCWMALYGNVYDMTQYNHPGPQALVMTHCGSDATAEYGAAHPEVYIRTIEHLYVGVYESIQDGNQPIGASDENDAAPTVAPTTDVSENGNSPNNVSDTTDNDSLSNGATDEPPISIEDNENLLSNSSTVVDDPTDDGPSDTNGVEDRDDAENDNNDNPPVNNGGIFGNGGTTQDEDTAPGNSDNANGDGDEMDDMADSGREENDGDNDNTDEDDNDENDEGDDDEDDEDDVNDEGDDDEDEDREERTSNVRGEDVDNDKEKKKNKKKDKDKKKKKGD</sequence>
<dbReference type="PROSITE" id="PS50255">
    <property type="entry name" value="CYTOCHROME_B5_2"/>
    <property type="match status" value="1"/>
</dbReference>
<dbReference type="InterPro" id="IPR001199">
    <property type="entry name" value="Cyt_B5-like_heme/steroid-bd"/>
</dbReference>
<evidence type="ECO:0000256" key="3">
    <source>
        <dbReference type="ARBA" id="ARBA00023004"/>
    </source>
</evidence>
<keyword evidence="5" id="KW-0472">Membrane</keyword>
<organism evidence="7 8">
    <name type="scientific">Fistulifera solaris</name>
    <name type="common">Oleaginous diatom</name>
    <dbReference type="NCBI Taxonomy" id="1519565"/>
    <lineage>
        <taxon>Eukaryota</taxon>
        <taxon>Sar</taxon>
        <taxon>Stramenopiles</taxon>
        <taxon>Ochrophyta</taxon>
        <taxon>Bacillariophyta</taxon>
        <taxon>Bacillariophyceae</taxon>
        <taxon>Bacillariophycidae</taxon>
        <taxon>Naviculales</taxon>
        <taxon>Naviculaceae</taxon>
        <taxon>Fistulifera</taxon>
    </lineage>
</organism>
<evidence type="ECO:0000256" key="5">
    <source>
        <dbReference type="SAM" id="Phobius"/>
    </source>
</evidence>
<feature type="compositionally biased region" description="Acidic residues" evidence="4">
    <location>
        <begin position="301"/>
        <end position="341"/>
    </location>
</feature>
<keyword evidence="5" id="KW-0812">Transmembrane</keyword>
<feature type="compositionally biased region" description="Basic residues" evidence="4">
    <location>
        <begin position="360"/>
        <end position="375"/>
    </location>
</feature>
<feature type="compositionally biased region" description="Polar residues" evidence="4">
    <location>
        <begin position="178"/>
        <end position="206"/>
    </location>
</feature>
<dbReference type="InterPro" id="IPR036400">
    <property type="entry name" value="Cyt_B5-like_heme/steroid_sf"/>
</dbReference>
<name>A0A1Z5KCU7_FISSO</name>
<evidence type="ECO:0000256" key="4">
    <source>
        <dbReference type="SAM" id="MobiDB-lite"/>
    </source>
</evidence>
<evidence type="ECO:0000313" key="8">
    <source>
        <dbReference type="Proteomes" id="UP000198406"/>
    </source>
</evidence>
<dbReference type="OrthoDB" id="260519at2759"/>
<keyword evidence="8" id="KW-1185">Reference proteome</keyword>
<dbReference type="EMBL" id="BDSP01000205">
    <property type="protein sequence ID" value="GAX24057.1"/>
    <property type="molecule type" value="Genomic_DNA"/>
</dbReference>
<dbReference type="GO" id="GO:0005737">
    <property type="term" value="C:cytoplasm"/>
    <property type="evidence" value="ECO:0007669"/>
    <property type="project" value="TreeGrafter"/>
</dbReference>
<keyword evidence="1" id="KW-0349">Heme</keyword>
<dbReference type="InterPro" id="IPR051872">
    <property type="entry name" value="Cytochrome_b5/Flavoprotein_Rdt"/>
</dbReference>
<comment type="caution">
    <text evidence="7">The sequence shown here is derived from an EMBL/GenBank/DDBJ whole genome shotgun (WGS) entry which is preliminary data.</text>
</comment>
<dbReference type="Pfam" id="PF00173">
    <property type="entry name" value="Cyt-b5"/>
    <property type="match status" value="1"/>
</dbReference>
<dbReference type="InParanoid" id="A0A1Z5KCU7"/>
<keyword evidence="3" id="KW-0408">Iron</keyword>
<feature type="compositionally biased region" description="Basic and acidic residues" evidence="4">
    <location>
        <begin position="342"/>
        <end position="359"/>
    </location>
</feature>
<dbReference type="Gene3D" id="3.10.120.10">
    <property type="entry name" value="Cytochrome b5-like heme/steroid binding domain"/>
    <property type="match status" value="1"/>
</dbReference>
<dbReference type="GO" id="GO:0046872">
    <property type="term" value="F:metal ion binding"/>
    <property type="evidence" value="ECO:0007669"/>
    <property type="project" value="UniProtKB-KW"/>
</dbReference>
<dbReference type="PANTHER" id="PTHR46237">
    <property type="entry name" value="CYTOCHROME B5 REDUCTASE 4 FAMILY MEMBER"/>
    <property type="match status" value="1"/>
</dbReference>
<evidence type="ECO:0000256" key="2">
    <source>
        <dbReference type="ARBA" id="ARBA00022723"/>
    </source>
</evidence>
<reference evidence="7 8" key="1">
    <citation type="journal article" date="2015" name="Plant Cell">
        <title>Oil accumulation by the oleaginous diatom Fistulifera solaris as revealed by the genome and transcriptome.</title>
        <authorList>
            <person name="Tanaka T."/>
            <person name="Maeda Y."/>
            <person name="Veluchamy A."/>
            <person name="Tanaka M."/>
            <person name="Abida H."/>
            <person name="Marechal E."/>
            <person name="Bowler C."/>
            <person name="Muto M."/>
            <person name="Sunaga Y."/>
            <person name="Tanaka M."/>
            <person name="Yoshino T."/>
            <person name="Taniguchi T."/>
            <person name="Fukuda Y."/>
            <person name="Nemoto M."/>
            <person name="Matsumoto M."/>
            <person name="Wong P.S."/>
            <person name="Aburatani S."/>
            <person name="Fujibuchi W."/>
        </authorList>
    </citation>
    <scope>NUCLEOTIDE SEQUENCE [LARGE SCALE GENOMIC DNA]</scope>
    <source>
        <strain evidence="7 8">JPCC DA0580</strain>
    </source>
</reference>
<gene>
    <name evidence="7" type="ORF">FisN_26Lh134</name>
</gene>
<dbReference type="GO" id="GO:0004128">
    <property type="term" value="F:cytochrome-b5 reductase activity, acting on NAD(P)H"/>
    <property type="evidence" value="ECO:0007669"/>
    <property type="project" value="TreeGrafter"/>
</dbReference>
<keyword evidence="2" id="KW-0479">Metal-binding</keyword>
<evidence type="ECO:0000259" key="6">
    <source>
        <dbReference type="PROSITE" id="PS50255"/>
    </source>
</evidence>
<accession>A0A1Z5KCU7</accession>
<feature type="transmembrane region" description="Helical" evidence="5">
    <location>
        <begin position="47"/>
        <end position="68"/>
    </location>
</feature>
<protein>
    <recommendedName>
        <fullName evidence="6">Cytochrome b5 heme-binding domain-containing protein</fullName>
    </recommendedName>
</protein>
<dbReference type="SMART" id="SM01117">
    <property type="entry name" value="Cyt-b5"/>
    <property type="match status" value="1"/>
</dbReference>
<dbReference type="GO" id="GO:0020037">
    <property type="term" value="F:heme binding"/>
    <property type="evidence" value="ECO:0007669"/>
    <property type="project" value="TreeGrafter"/>
</dbReference>
<dbReference type="Proteomes" id="UP000198406">
    <property type="component" value="Unassembled WGS sequence"/>
</dbReference>
<dbReference type="AlphaFoldDB" id="A0A1Z5KCU7"/>
<dbReference type="PANTHER" id="PTHR46237:SF1">
    <property type="entry name" value="CYTOCHROME B5 REDUCTASE 4"/>
    <property type="match status" value="1"/>
</dbReference>
<evidence type="ECO:0000256" key="1">
    <source>
        <dbReference type="ARBA" id="ARBA00022617"/>
    </source>
</evidence>
<feature type="domain" description="Cytochrome b5 heme-binding" evidence="6">
    <location>
        <begin position="83"/>
        <end position="156"/>
    </location>
</feature>
<keyword evidence="5" id="KW-1133">Transmembrane helix</keyword>
<evidence type="ECO:0000313" key="7">
    <source>
        <dbReference type="EMBL" id="GAX24057.1"/>
    </source>
</evidence>
<dbReference type="SUPFAM" id="SSF55856">
    <property type="entry name" value="Cytochrome b5-like heme/steroid binding domain"/>
    <property type="match status" value="1"/>
</dbReference>